<evidence type="ECO:0000259" key="1">
    <source>
        <dbReference type="Pfam" id="PF20151"/>
    </source>
</evidence>
<reference evidence="3" key="1">
    <citation type="submission" date="2024-06" db="EMBL/GenBank/DDBJ databases">
        <title>Multi-omics analyses provide insights into the biosynthesis of the anticancer antibiotic pleurotin in Hohenbuehelia grisea.</title>
        <authorList>
            <person name="Weaver J.A."/>
            <person name="Alberti F."/>
        </authorList>
    </citation>
    <scope>NUCLEOTIDE SEQUENCE [LARGE SCALE GENOMIC DNA]</scope>
    <source>
        <strain evidence="3">T-177</strain>
    </source>
</reference>
<dbReference type="Proteomes" id="UP001556367">
    <property type="component" value="Unassembled WGS sequence"/>
</dbReference>
<keyword evidence="3" id="KW-1185">Reference proteome</keyword>
<dbReference type="InterPro" id="IPR045340">
    <property type="entry name" value="DUF6533"/>
</dbReference>
<comment type="caution">
    <text evidence="2">The sequence shown here is derived from an EMBL/GenBank/DDBJ whole genome shotgun (WGS) entry which is preliminary data.</text>
</comment>
<sequence length="135" mass="15196">MDSTPIPALVEYSVAASLTLLLYDLLCTLDREIKQFWRTPVTFTTVIFFLNRYLPFVDTTISLMSECFKSESSGVCPLELLVLVLSGDYSPKTCERGFKAVLCATQVFVRPMMHTISFVRLGLIFLGIIISERAL</sequence>
<feature type="domain" description="DUF6533" evidence="1">
    <location>
        <begin position="12"/>
        <end position="57"/>
    </location>
</feature>
<name>A0ABR3JG45_9AGAR</name>
<proteinExistence type="predicted"/>
<dbReference type="Pfam" id="PF20151">
    <property type="entry name" value="DUF6533"/>
    <property type="match status" value="1"/>
</dbReference>
<evidence type="ECO:0000313" key="2">
    <source>
        <dbReference type="EMBL" id="KAL0954749.1"/>
    </source>
</evidence>
<dbReference type="EMBL" id="JASNQZ010000007">
    <property type="protein sequence ID" value="KAL0954749.1"/>
    <property type="molecule type" value="Genomic_DNA"/>
</dbReference>
<organism evidence="2 3">
    <name type="scientific">Hohenbuehelia grisea</name>
    <dbReference type="NCBI Taxonomy" id="104357"/>
    <lineage>
        <taxon>Eukaryota</taxon>
        <taxon>Fungi</taxon>
        <taxon>Dikarya</taxon>
        <taxon>Basidiomycota</taxon>
        <taxon>Agaricomycotina</taxon>
        <taxon>Agaricomycetes</taxon>
        <taxon>Agaricomycetidae</taxon>
        <taxon>Agaricales</taxon>
        <taxon>Pleurotineae</taxon>
        <taxon>Pleurotaceae</taxon>
        <taxon>Hohenbuehelia</taxon>
    </lineage>
</organism>
<evidence type="ECO:0000313" key="3">
    <source>
        <dbReference type="Proteomes" id="UP001556367"/>
    </source>
</evidence>
<accession>A0ABR3JG45</accession>
<gene>
    <name evidence="2" type="ORF">HGRIS_003701</name>
</gene>
<protein>
    <recommendedName>
        <fullName evidence="1">DUF6533 domain-containing protein</fullName>
    </recommendedName>
</protein>